<reference evidence="3" key="1">
    <citation type="submission" date="2016-02" db="EMBL/GenBank/DDBJ databases">
        <authorList>
            <person name="Wibberg D."/>
        </authorList>
    </citation>
    <scope>NUCLEOTIDE SEQUENCE [LARGE SCALE GENOMIC DNA]</scope>
</reference>
<dbReference type="EMBL" id="FLUV01001252">
    <property type="protein sequence ID" value="SBW22676.1"/>
    <property type="molecule type" value="Genomic_DNA"/>
</dbReference>
<dbReference type="AlphaFoldDB" id="A0A1C3NYP0"/>
<evidence type="ECO:0000313" key="3">
    <source>
        <dbReference type="Proteomes" id="UP000199013"/>
    </source>
</evidence>
<protein>
    <submittedName>
        <fullName evidence="2">Uncharacterized protein</fullName>
    </submittedName>
</protein>
<keyword evidence="3" id="KW-1185">Reference proteome</keyword>
<proteinExistence type="predicted"/>
<gene>
    <name evidence="2" type="ORF">FDG2_2967</name>
</gene>
<feature type="region of interest" description="Disordered" evidence="1">
    <location>
        <begin position="1"/>
        <end position="25"/>
    </location>
</feature>
<organism evidence="2 3">
    <name type="scientific">Candidatus Protofrankia californiensis</name>
    <dbReference type="NCBI Taxonomy" id="1839754"/>
    <lineage>
        <taxon>Bacteria</taxon>
        <taxon>Bacillati</taxon>
        <taxon>Actinomycetota</taxon>
        <taxon>Actinomycetes</taxon>
        <taxon>Frankiales</taxon>
        <taxon>Frankiaceae</taxon>
        <taxon>Protofrankia</taxon>
    </lineage>
</organism>
<dbReference type="Proteomes" id="UP000199013">
    <property type="component" value="Unassembled WGS sequence"/>
</dbReference>
<accession>A0A1C3NYP0</accession>
<sequence>MKCGVTARSHRDDTGHSDAAPEPQATHLFRRRHVDFGMVVSASCPAARLPSP</sequence>
<name>A0A1C3NYP0_9ACTN</name>
<evidence type="ECO:0000256" key="1">
    <source>
        <dbReference type="SAM" id="MobiDB-lite"/>
    </source>
</evidence>
<evidence type="ECO:0000313" key="2">
    <source>
        <dbReference type="EMBL" id="SBW22676.1"/>
    </source>
</evidence>